<evidence type="ECO:0000256" key="8">
    <source>
        <dbReference type="SAM" id="Phobius"/>
    </source>
</evidence>
<keyword evidence="4" id="KW-0997">Cell inner membrane</keyword>
<sequence>MTIHDPTNSAARALAEEFSLVSASKIPSLRVYLKSTWRRKDFIAELADARSTQQYSDSLLGRIWQLITPLLNAGIYFLIFGVLLGTNKGIDNFTAFLVSGVFVFNFMQVTVTAASGSIPKNSRLIKAIQFPKLVLPLATVVQQIQQYAVSLVVLLVIVLATGEPLTLMWLTLPVVLVMQTLFTTGFALILARWGARSRDINQLLPFFTRTWRYVSGVFFSITIFTASMPAAVGTALLLNPGAVYIDLVRDSLMVTQSSDPIIWIMGAVWAVLFFVVGLVYFYRGEKKYVN</sequence>
<proteinExistence type="predicted"/>
<evidence type="ECO:0000313" key="12">
    <source>
        <dbReference type="EMBL" id="CAB4709499.1"/>
    </source>
</evidence>
<evidence type="ECO:0000313" key="11">
    <source>
        <dbReference type="EMBL" id="CAB4338313.1"/>
    </source>
</evidence>
<dbReference type="InterPro" id="IPR047817">
    <property type="entry name" value="ABC2_TM_bact-type"/>
</dbReference>
<accession>A0A6J6QF31</accession>
<keyword evidence="5 8" id="KW-0812">Transmembrane</keyword>
<dbReference type="InterPro" id="IPR013525">
    <property type="entry name" value="ABC2_TM"/>
</dbReference>
<evidence type="ECO:0000256" key="3">
    <source>
        <dbReference type="ARBA" id="ARBA00022475"/>
    </source>
</evidence>
<feature type="transmembrane region" description="Helical" evidence="8">
    <location>
        <begin position="167"/>
        <end position="190"/>
    </location>
</feature>
<comment type="subcellular location">
    <subcellularLocation>
        <location evidence="1">Cell inner membrane</location>
        <topology evidence="1">Multi-pass membrane protein</topology>
    </subcellularLocation>
</comment>
<evidence type="ECO:0000256" key="7">
    <source>
        <dbReference type="ARBA" id="ARBA00023136"/>
    </source>
</evidence>
<evidence type="ECO:0000313" key="15">
    <source>
        <dbReference type="EMBL" id="CAB5012358.1"/>
    </source>
</evidence>
<reference evidence="12" key="1">
    <citation type="submission" date="2020-05" db="EMBL/GenBank/DDBJ databases">
        <authorList>
            <person name="Chiriac C."/>
            <person name="Salcher M."/>
            <person name="Ghai R."/>
            <person name="Kavagutti S V."/>
        </authorList>
    </citation>
    <scope>NUCLEOTIDE SEQUENCE</scope>
</reference>
<dbReference type="GO" id="GO:0140359">
    <property type="term" value="F:ABC-type transporter activity"/>
    <property type="evidence" value="ECO:0007669"/>
    <property type="project" value="InterPro"/>
</dbReference>
<keyword evidence="6 8" id="KW-1133">Transmembrane helix</keyword>
<dbReference type="Pfam" id="PF01061">
    <property type="entry name" value="ABC2_membrane"/>
    <property type="match status" value="1"/>
</dbReference>
<evidence type="ECO:0000313" key="14">
    <source>
        <dbReference type="EMBL" id="CAB4846711.1"/>
    </source>
</evidence>
<evidence type="ECO:0000256" key="6">
    <source>
        <dbReference type="ARBA" id="ARBA00022989"/>
    </source>
</evidence>
<evidence type="ECO:0000259" key="9">
    <source>
        <dbReference type="PROSITE" id="PS51012"/>
    </source>
</evidence>
<dbReference type="EMBL" id="CAESAD010000004">
    <property type="protein sequence ID" value="CAB4338313.1"/>
    <property type="molecule type" value="Genomic_DNA"/>
</dbReference>
<dbReference type="PANTHER" id="PTHR30413">
    <property type="entry name" value="INNER MEMBRANE TRANSPORT PERMEASE"/>
    <property type="match status" value="1"/>
</dbReference>
<dbReference type="EMBL" id="CAFAAO010000002">
    <property type="protein sequence ID" value="CAB4795370.1"/>
    <property type="molecule type" value="Genomic_DNA"/>
</dbReference>
<dbReference type="EMBL" id="CAEZYC010000039">
    <property type="protein sequence ID" value="CAB4709499.1"/>
    <property type="molecule type" value="Genomic_DNA"/>
</dbReference>
<organism evidence="12">
    <name type="scientific">freshwater metagenome</name>
    <dbReference type="NCBI Taxonomy" id="449393"/>
    <lineage>
        <taxon>unclassified sequences</taxon>
        <taxon>metagenomes</taxon>
        <taxon>ecological metagenomes</taxon>
    </lineage>
</organism>
<name>A0A6J6QF31_9ZZZZ</name>
<feature type="transmembrane region" description="Helical" evidence="8">
    <location>
        <begin position="63"/>
        <end position="83"/>
    </location>
</feature>
<feature type="domain" description="ABC transmembrane type-2" evidence="9">
    <location>
        <begin position="60"/>
        <end position="284"/>
    </location>
</feature>
<gene>
    <name evidence="12" type="ORF">UFOPK2648_00806</name>
    <name evidence="13" type="ORF">UFOPK3037_00249</name>
    <name evidence="14" type="ORF">UFOPK3278_00413</name>
    <name evidence="10" type="ORF">UFOPK3406_00123</name>
    <name evidence="11" type="ORF">UFOPK3925_00758</name>
    <name evidence="15" type="ORF">UFOPK4097_00394</name>
    <name evidence="16" type="ORF">UFOPK4301_00091</name>
</gene>
<protein>
    <submittedName>
        <fullName evidence="12">Unannotated protein</fullName>
    </submittedName>
</protein>
<dbReference type="GO" id="GO:0005886">
    <property type="term" value="C:plasma membrane"/>
    <property type="evidence" value="ECO:0007669"/>
    <property type="project" value="UniProtKB-SubCell"/>
</dbReference>
<dbReference type="GO" id="GO:0015920">
    <property type="term" value="P:lipopolysaccharide transport"/>
    <property type="evidence" value="ECO:0007669"/>
    <property type="project" value="TreeGrafter"/>
</dbReference>
<evidence type="ECO:0000313" key="10">
    <source>
        <dbReference type="EMBL" id="CAB4330405.1"/>
    </source>
</evidence>
<evidence type="ECO:0000256" key="2">
    <source>
        <dbReference type="ARBA" id="ARBA00022448"/>
    </source>
</evidence>
<keyword evidence="7 8" id="KW-0472">Membrane</keyword>
<feature type="transmembrane region" description="Helical" evidence="8">
    <location>
        <begin position="211"/>
        <end position="238"/>
    </location>
</feature>
<evidence type="ECO:0000256" key="1">
    <source>
        <dbReference type="ARBA" id="ARBA00004429"/>
    </source>
</evidence>
<evidence type="ECO:0000313" key="13">
    <source>
        <dbReference type="EMBL" id="CAB4795370.1"/>
    </source>
</evidence>
<dbReference type="EMBL" id="CAFBIX010000009">
    <property type="protein sequence ID" value="CAB4846711.1"/>
    <property type="molecule type" value="Genomic_DNA"/>
</dbReference>
<dbReference type="EMBL" id="CAFBPK010000004">
    <property type="protein sequence ID" value="CAB5012358.1"/>
    <property type="molecule type" value="Genomic_DNA"/>
</dbReference>
<evidence type="ECO:0000256" key="4">
    <source>
        <dbReference type="ARBA" id="ARBA00022519"/>
    </source>
</evidence>
<keyword evidence="3" id="KW-1003">Cell membrane</keyword>
<dbReference type="PROSITE" id="PS51012">
    <property type="entry name" value="ABC_TM2"/>
    <property type="match status" value="1"/>
</dbReference>
<dbReference type="PANTHER" id="PTHR30413:SF8">
    <property type="entry name" value="TRANSPORT PERMEASE PROTEIN"/>
    <property type="match status" value="1"/>
</dbReference>
<dbReference type="EMBL" id="CAFBQG010000005">
    <property type="protein sequence ID" value="CAB5044159.1"/>
    <property type="molecule type" value="Genomic_DNA"/>
</dbReference>
<dbReference type="AlphaFoldDB" id="A0A6J6QF31"/>
<keyword evidence="2" id="KW-0813">Transport</keyword>
<feature type="transmembrane region" description="Helical" evidence="8">
    <location>
        <begin position="134"/>
        <end position="161"/>
    </location>
</feature>
<evidence type="ECO:0000256" key="5">
    <source>
        <dbReference type="ARBA" id="ARBA00022692"/>
    </source>
</evidence>
<feature type="transmembrane region" description="Helical" evidence="8">
    <location>
        <begin position="95"/>
        <end position="114"/>
    </location>
</feature>
<evidence type="ECO:0000313" key="16">
    <source>
        <dbReference type="EMBL" id="CAB5044159.1"/>
    </source>
</evidence>
<feature type="transmembrane region" description="Helical" evidence="8">
    <location>
        <begin position="261"/>
        <end position="282"/>
    </location>
</feature>
<dbReference type="EMBL" id="CAESAI010000002">
    <property type="protein sequence ID" value="CAB4330405.1"/>
    <property type="molecule type" value="Genomic_DNA"/>
</dbReference>